<keyword evidence="4" id="KW-1185">Reference proteome</keyword>
<dbReference type="EMBL" id="BGPR01000859">
    <property type="protein sequence ID" value="GBM38136.1"/>
    <property type="molecule type" value="Genomic_DNA"/>
</dbReference>
<name>A0A4Y2FCF1_ARAVE</name>
<proteinExistence type="inferred from homology"/>
<dbReference type="GO" id="GO:0036064">
    <property type="term" value="C:ciliary basal body"/>
    <property type="evidence" value="ECO:0007669"/>
    <property type="project" value="TreeGrafter"/>
</dbReference>
<comment type="caution">
    <text evidence="3">The sequence shown here is derived from an EMBL/GenBank/DDBJ whole genome shotgun (WGS) entry which is preliminary data.</text>
</comment>
<evidence type="ECO:0000256" key="2">
    <source>
        <dbReference type="SAM" id="MobiDB-lite"/>
    </source>
</evidence>
<dbReference type="Pfam" id="PF05217">
    <property type="entry name" value="SAXO1-2"/>
    <property type="match status" value="1"/>
</dbReference>
<dbReference type="Proteomes" id="UP000499080">
    <property type="component" value="Unassembled WGS sequence"/>
</dbReference>
<dbReference type="PANTHER" id="PTHR31516:SF17">
    <property type="entry name" value="STABILIZER OF AXONEMAL MICROTUBULES 2"/>
    <property type="match status" value="1"/>
</dbReference>
<sequence length="924" mass="104182">MTPELVPPLQAFAPHQQREDVWPTTADLICIRYPADLQWIRVSNLELSGPRAETLPLGHRVPGFLLGQPLTFSLLSNKMILSVLERGCRFHSSQKAKHICPHRRKGQIVIGSDEQSASSVKTTVREETIKQRRQWGKQEISSTTDQLNAQALLADSENLATSVSVANKGNRNGLSVSNGTWTKKQISKTQPIRHPDNLKQEGTAEFVTTHQVDFNEKSVESHVTDSVITSSEMVQAESWNRRQIPKTQKIKRADNLKLSGSMELETTQQTMFNESAFQSKMQQSEQSETFKRPRTSLKLGGEFQSDSSYHEAFTPKQGDVPYKVKKGTSVSHLKSEGEMIFETTSKDYNAVSTHISRTSENAEDVTVLKPKKARPESEIKIPAVPISDETTLVSDYKMWKVERPVIHKPKDTLDLTDPEGVDLNRTFIKESSRTETSQMETSISDYKNWQVTRPVIHKPQDNLKSEGSAEFATTTDTDYSSRRDVTSKRVSNLESLTERTETESIAPSTHEEQTTVMPAKSEAHTTPADHGQTSEVTVTESLSENNKVSSAIETSTQAVEQTTRSDAYVEHTENVAETSTQIEQRTHEETSEIASQSEDQAQYLTWDQIRPKPIRQHSSLRQEGGMEFDTTNRSEFVSRSVERVKGVRPKTNTKLFEGDFDSKTMNQVMFPATQGEKVTPFRPKSNLHLEDGTFADETTAKREFQHWEIQKPPPIVPQSTLRLNSGVFEAETTNKSQFQDWGIERPKPIKPVGNLTQEGSMDFTTMNKLQFEEKQIERVQQFRPQTTTKLTGEFDGTTTNQVMFTAQTSERPHAVKPKGNLELKKGTFASETTNNSEFKQWQLSKPDVVTPRDNLHQEGSVDYTTVNRTEYAAKNIDSISDIRANIVKPKGNLRQEGSVDYTTMNQAEFLAKNIDSVSDIRANI</sequence>
<dbReference type="PANTHER" id="PTHR31516">
    <property type="entry name" value="STABILIZER OF AXONEMAL MICROTUBULES 2"/>
    <property type="match status" value="1"/>
</dbReference>
<feature type="region of interest" description="Disordered" evidence="2">
    <location>
        <begin position="458"/>
        <end position="535"/>
    </location>
</feature>
<reference evidence="3 4" key="1">
    <citation type="journal article" date="2019" name="Sci. Rep.">
        <title>Orb-weaving spider Araneus ventricosus genome elucidates the spidroin gene catalogue.</title>
        <authorList>
            <person name="Kono N."/>
            <person name="Nakamura H."/>
            <person name="Ohtoshi R."/>
            <person name="Moran D.A.P."/>
            <person name="Shinohara A."/>
            <person name="Yoshida Y."/>
            <person name="Fujiwara M."/>
            <person name="Mori M."/>
            <person name="Tomita M."/>
            <person name="Arakawa K."/>
        </authorList>
    </citation>
    <scope>NUCLEOTIDE SEQUENCE [LARGE SCALE GENOMIC DNA]</scope>
</reference>
<protein>
    <submittedName>
        <fullName evidence="3">Uncharacterized protein</fullName>
    </submittedName>
</protein>
<dbReference type="AlphaFoldDB" id="A0A4Y2FCF1"/>
<comment type="similarity">
    <text evidence="1">Belongs to the FAM154 family.</text>
</comment>
<organism evidence="3 4">
    <name type="scientific">Araneus ventricosus</name>
    <name type="common">Orbweaver spider</name>
    <name type="synonym">Epeira ventricosa</name>
    <dbReference type="NCBI Taxonomy" id="182803"/>
    <lineage>
        <taxon>Eukaryota</taxon>
        <taxon>Metazoa</taxon>
        <taxon>Ecdysozoa</taxon>
        <taxon>Arthropoda</taxon>
        <taxon>Chelicerata</taxon>
        <taxon>Arachnida</taxon>
        <taxon>Araneae</taxon>
        <taxon>Araneomorphae</taxon>
        <taxon>Entelegynae</taxon>
        <taxon>Araneoidea</taxon>
        <taxon>Araneidae</taxon>
        <taxon>Araneus</taxon>
    </lineage>
</organism>
<dbReference type="InterPro" id="IPR033336">
    <property type="entry name" value="SAXO1/2"/>
</dbReference>
<accession>A0A4Y2FCF1</accession>
<dbReference type="GO" id="GO:0005879">
    <property type="term" value="C:axonemal microtubule"/>
    <property type="evidence" value="ECO:0007669"/>
    <property type="project" value="TreeGrafter"/>
</dbReference>
<evidence type="ECO:0000313" key="3">
    <source>
        <dbReference type="EMBL" id="GBM38136.1"/>
    </source>
</evidence>
<dbReference type="GO" id="GO:0005814">
    <property type="term" value="C:centriole"/>
    <property type="evidence" value="ECO:0007669"/>
    <property type="project" value="TreeGrafter"/>
</dbReference>
<feature type="region of interest" description="Disordered" evidence="2">
    <location>
        <begin position="574"/>
        <end position="598"/>
    </location>
</feature>
<dbReference type="GO" id="GO:0008017">
    <property type="term" value="F:microtubule binding"/>
    <property type="evidence" value="ECO:0007669"/>
    <property type="project" value="InterPro"/>
</dbReference>
<evidence type="ECO:0000256" key="1">
    <source>
        <dbReference type="ARBA" id="ARBA00008738"/>
    </source>
</evidence>
<evidence type="ECO:0000313" key="4">
    <source>
        <dbReference type="Proteomes" id="UP000499080"/>
    </source>
</evidence>
<dbReference type="GO" id="GO:0036126">
    <property type="term" value="C:sperm flagellum"/>
    <property type="evidence" value="ECO:0007669"/>
    <property type="project" value="TreeGrafter"/>
</dbReference>
<gene>
    <name evidence="3" type="ORF">AVEN_1527_1</name>
</gene>
<feature type="non-terminal residue" evidence="3">
    <location>
        <position position="924"/>
    </location>
</feature>